<comment type="caution">
    <text evidence="7">The sequence shown here is derived from an EMBL/GenBank/DDBJ whole genome shotgun (WGS) entry which is preliminary data.</text>
</comment>
<evidence type="ECO:0000256" key="6">
    <source>
        <dbReference type="PIRSR" id="PIRSR003085-1"/>
    </source>
</evidence>
<dbReference type="InterPro" id="IPR050723">
    <property type="entry name" value="CFA/CMAS"/>
</dbReference>
<dbReference type="OrthoDB" id="9782855at2"/>
<dbReference type="PANTHER" id="PTHR43667:SF2">
    <property type="entry name" value="FATTY ACID C-METHYL TRANSFERASE"/>
    <property type="match status" value="1"/>
</dbReference>
<dbReference type="Gene3D" id="3.40.50.150">
    <property type="entry name" value="Vaccinia Virus protein VP39"/>
    <property type="match status" value="1"/>
</dbReference>
<dbReference type="GO" id="GO:0008168">
    <property type="term" value="F:methyltransferase activity"/>
    <property type="evidence" value="ECO:0007669"/>
    <property type="project" value="UniProtKB-KW"/>
</dbReference>
<comment type="similarity">
    <text evidence="1">Belongs to the CFA/CMAS family.</text>
</comment>
<dbReference type="AlphaFoldDB" id="A0A2N3YIP9"/>
<keyword evidence="3" id="KW-0808">Transferase</keyword>
<evidence type="ECO:0000256" key="2">
    <source>
        <dbReference type="ARBA" id="ARBA00022603"/>
    </source>
</evidence>
<dbReference type="InterPro" id="IPR003333">
    <property type="entry name" value="CMAS"/>
</dbReference>
<keyword evidence="2" id="KW-0489">Methyltransferase</keyword>
<protein>
    <submittedName>
        <fullName evidence="7">Cyclopropane-fatty-acyl-phospholipid synthase</fullName>
    </submittedName>
</protein>
<keyword evidence="8" id="KW-1185">Reference proteome</keyword>
<dbReference type="PIRSF" id="PIRSF003085">
    <property type="entry name" value="CMAS"/>
    <property type="match status" value="1"/>
</dbReference>
<evidence type="ECO:0000256" key="3">
    <source>
        <dbReference type="ARBA" id="ARBA00022679"/>
    </source>
</evidence>
<evidence type="ECO:0000256" key="4">
    <source>
        <dbReference type="ARBA" id="ARBA00022691"/>
    </source>
</evidence>
<evidence type="ECO:0000256" key="5">
    <source>
        <dbReference type="ARBA" id="ARBA00023098"/>
    </source>
</evidence>
<name>A0A2N3YIP9_9MICO</name>
<evidence type="ECO:0000313" key="7">
    <source>
        <dbReference type="EMBL" id="PKW26727.1"/>
    </source>
</evidence>
<dbReference type="GO" id="GO:0032259">
    <property type="term" value="P:methylation"/>
    <property type="evidence" value="ECO:0007669"/>
    <property type="project" value="UniProtKB-KW"/>
</dbReference>
<dbReference type="RefSeq" id="WP_101395251.1">
    <property type="nucleotide sequence ID" value="NZ_PJNE01000001.1"/>
</dbReference>
<dbReference type="CDD" id="cd02440">
    <property type="entry name" value="AdoMet_MTases"/>
    <property type="match status" value="1"/>
</dbReference>
<dbReference type="GO" id="GO:0008610">
    <property type="term" value="P:lipid biosynthetic process"/>
    <property type="evidence" value="ECO:0007669"/>
    <property type="project" value="InterPro"/>
</dbReference>
<gene>
    <name evidence="7" type="ORF">ATL31_1545</name>
</gene>
<accession>A0A2N3YIP9</accession>
<dbReference type="SUPFAM" id="SSF53335">
    <property type="entry name" value="S-adenosyl-L-methionine-dependent methyltransferases"/>
    <property type="match status" value="1"/>
</dbReference>
<dbReference type="Pfam" id="PF02353">
    <property type="entry name" value="CMAS"/>
    <property type="match status" value="1"/>
</dbReference>
<dbReference type="PANTHER" id="PTHR43667">
    <property type="entry name" value="CYCLOPROPANE-FATTY-ACYL-PHOSPHOLIPID SYNTHASE"/>
    <property type="match status" value="1"/>
</dbReference>
<dbReference type="EMBL" id="PJNE01000001">
    <property type="protein sequence ID" value="PKW26727.1"/>
    <property type="molecule type" value="Genomic_DNA"/>
</dbReference>
<evidence type="ECO:0000256" key="1">
    <source>
        <dbReference type="ARBA" id="ARBA00010815"/>
    </source>
</evidence>
<keyword evidence="5" id="KW-0443">Lipid metabolism</keyword>
<dbReference type="InterPro" id="IPR029063">
    <property type="entry name" value="SAM-dependent_MTases_sf"/>
</dbReference>
<feature type="active site" evidence="6">
    <location>
        <position position="395"/>
    </location>
</feature>
<sequence>MTADTPRLELAAPRLGFPRILTRGAVAKAITEVAVKPMPVRMRYPDGTVVGNGGPDSPVIEVVRPRAMFRRLEAHPKIGLGEAYMAGDWKAAEGTDLAQALMPFAARMGELVPKPLLALRGVVDRAIPQAMRNTLEGSRSNISAHYDLSNDLFAAFLDPSMSYSSALFDPARPLAEQDLHEAQVRKVEAILDAADVRAGSRVLEIGTGWGELALRAAARGATVTSVTLSAEQRALAMQRIEAAGVSDRVTVLLQDYRETTGQFDSIVSVEMIEAVGEEYWATYFRKIDELLAPGGAVAVQAILMEHHRLLATKHSFGWIQKYIFPGGLIPSLQAIRDVSRDSTTLRVERVHGFGADYAETLHRWRETFNANWSEIQQHGFDETFRRMWDFYLAYCEAGFATGYLDVAQIRLARR</sequence>
<proteinExistence type="inferred from homology"/>
<organism evidence="7 8">
    <name type="scientific">Phycicoccus duodecadis</name>
    <dbReference type="NCBI Taxonomy" id="173053"/>
    <lineage>
        <taxon>Bacteria</taxon>
        <taxon>Bacillati</taxon>
        <taxon>Actinomycetota</taxon>
        <taxon>Actinomycetes</taxon>
        <taxon>Micrococcales</taxon>
        <taxon>Intrasporangiaceae</taxon>
        <taxon>Phycicoccus</taxon>
    </lineage>
</organism>
<dbReference type="Proteomes" id="UP000233781">
    <property type="component" value="Unassembled WGS sequence"/>
</dbReference>
<reference evidence="7 8" key="1">
    <citation type="submission" date="2017-12" db="EMBL/GenBank/DDBJ databases">
        <title>Sequencing the genomes of 1000 Actinobacteria strains.</title>
        <authorList>
            <person name="Klenk H.-P."/>
        </authorList>
    </citation>
    <scope>NUCLEOTIDE SEQUENCE [LARGE SCALE GENOMIC DNA]</scope>
    <source>
        <strain evidence="7 8">DSM 12806</strain>
    </source>
</reference>
<keyword evidence="4" id="KW-0949">S-adenosyl-L-methionine</keyword>
<evidence type="ECO:0000313" key="8">
    <source>
        <dbReference type="Proteomes" id="UP000233781"/>
    </source>
</evidence>